<protein>
    <submittedName>
        <fullName evidence="1">Phosphoenolpyruvate carboxykinase</fullName>
    </submittedName>
</protein>
<keyword evidence="1" id="KW-0670">Pyruvate</keyword>
<dbReference type="SUPFAM" id="SSF53795">
    <property type="entry name" value="PEP carboxykinase-like"/>
    <property type="match status" value="1"/>
</dbReference>
<evidence type="ECO:0000313" key="1">
    <source>
        <dbReference type="EMBL" id="RHF71553.1"/>
    </source>
</evidence>
<dbReference type="Proteomes" id="UP000284676">
    <property type="component" value="Unassembled WGS sequence"/>
</dbReference>
<keyword evidence="1" id="KW-0418">Kinase</keyword>
<sequence>MRQEATINRNSITINFTVKYCNNAESLLDSDGFKRVLTAFIEKIEKKEAPVYVYIKDCCGKNSNLVQEITKFFKLLIVLEGEEIAKLDEKYAKLLEDRNTLVEFIEGLYTYWRKYERYAIVRNSKKGEGLQNVNFIEAINNFKNLILSTYRQIEETVMGYKHRVYRQLSAGINAGIILNDMNRNCPAEYSFLERVPFIETIILQPPFITYPKRNTRTGIFQEVFENPLKDVCINEENWFCYPAKIGESLAFIYFNRFFMSQGIALCNLFELAREEEYKNRKPDIIYVYGVKDYDTEMKTVFYDDKENNMIVGYANYGEDIDYFGYMKKMILTLHNLRMIQKGGLPIHGAMVNIIMKNGKKYNIIIMGDSGAGKSESLEAFRNLSEQYVKDMKVIFDDMGTLLLNPKGGAPLGVGTEIGAFVRLDDLDTGYAYKEIDRSIFMNPDKKNSRIIIPIASYNDIMKGYPVDFFFYANNYDKAENDELEFFSNPSEAIEIFKAGRRMAKGTTSEVGIVDSYFANPFGPVQKQKETDVLIDRFFKEMFTKGVKVGQIKTQLGIKGMEKEGPMKAAQKLFELIKD</sequence>
<keyword evidence="1" id="KW-0808">Transferase</keyword>
<dbReference type="AlphaFoldDB" id="A0A414PSN3"/>
<evidence type="ECO:0000313" key="2">
    <source>
        <dbReference type="Proteomes" id="UP000284676"/>
    </source>
</evidence>
<dbReference type="EMBL" id="QRHL01000014">
    <property type="protein sequence ID" value="RHF71553.1"/>
    <property type="molecule type" value="Genomic_DNA"/>
</dbReference>
<dbReference type="GO" id="GO:0016301">
    <property type="term" value="F:kinase activity"/>
    <property type="evidence" value="ECO:0007669"/>
    <property type="project" value="UniProtKB-KW"/>
</dbReference>
<proteinExistence type="predicted"/>
<accession>A0A414PSN3</accession>
<reference evidence="1 2" key="1">
    <citation type="submission" date="2018-08" db="EMBL/GenBank/DDBJ databases">
        <title>A genome reference for cultivated species of the human gut microbiota.</title>
        <authorList>
            <person name="Zou Y."/>
            <person name="Xue W."/>
            <person name="Luo G."/>
        </authorList>
    </citation>
    <scope>NUCLEOTIDE SEQUENCE [LARGE SCALE GENOMIC DNA]</scope>
    <source>
        <strain evidence="1 2">AM25-1</strain>
    </source>
</reference>
<dbReference type="GeneID" id="62763685"/>
<gene>
    <name evidence="1" type="ORF">DW663_08460</name>
</gene>
<name>A0A414PSN3_FUSMR</name>
<comment type="caution">
    <text evidence="1">The sequence shown here is derived from an EMBL/GenBank/DDBJ whole genome shotgun (WGS) entry which is preliminary data.</text>
</comment>
<organism evidence="1 2">
    <name type="scientific">Fusobacterium mortiferum</name>
    <dbReference type="NCBI Taxonomy" id="850"/>
    <lineage>
        <taxon>Bacteria</taxon>
        <taxon>Fusobacteriati</taxon>
        <taxon>Fusobacteriota</taxon>
        <taxon>Fusobacteriia</taxon>
        <taxon>Fusobacteriales</taxon>
        <taxon>Fusobacteriaceae</taxon>
        <taxon>Fusobacterium</taxon>
    </lineage>
</organism>
<dbReference type="RefSeq" id="WP_005885602.1">
    <property type="nucleotide sequence ID" value="NZ_CABMMQ010000002.1"/>
</dbReference>